<organism evidence="2 3">
    <name type="scientific">Ahniella affigens</name>
    <dbReference type="NCBI Taxonomy" id="2021234"/>
    <lineage>
        <taxon>Bacteria</taxon>
        <taxon>Pseudomonadati</taxon>
        <taxon>Pseudomonadota</taxon>
        <taxon>Gammaproteobacteria</taxon>
        <taxon>Lysobacterales</taxon>
        <taxon>Rhodanobacteraceae</taxon>
        <taxon>Ahniella</taxon>
    </lineage>
</organism>
<proteinExistence type="predicted"/>
<accession>A0A2P1PN97</accession>
<dbReference type="Pfam" id="PF05597">
    <property type="entry name" value="Phasin"/>
    <property type="match status" value="1"/>
</dbReference>
<feature type="region of interest" description="Disordered" evidence="1">
    <location>
        <begin position="1"/>
        <end position="21"/>
    </location>
</feature>
<protein>
    <submittedName>
        <fullName evidence="2">Poly granule associated protein</fullName>
    </submittedName>
</protein>
<gene>
    <name evidence="2" type="ORF">C7S18_03490</name>
</gene>
<dbReference type="OrthoDB" id="5801582at2"/>
<dbReference type="EMBL" id="CP027860">
    <property type="protein sequence ID" value="AVP96308.1"/>
    <property type="molecule type" value="Genomic_DNA"/>
</dbReference>
<dbReference type="AlphaFoldDB" id="A0A2P1PN97"/>
<keyword evidence="3" id="KW-1185">Reference proteome</keyword>
<evidence type="ECO:0000313" key="3">
    <source>
        <dbReference type="Proteomes" id="UP000241074"/>
    </source>
</evidence>
<dbReference type="KEGG" id="xba:C7S18_03490"/>
<dbReference type="PANTHER" id="PTHR38664">
    <property type="entry name" value="SLR0058 PROTEIN"/>
    <property type="match status" value="1"/>
</dbReference>
<reference evidence="2 3" key="1">
    <citation type="submission" date="2018-03" db="EMBL/GenBank/DDBJ databases">
        <title>Ahniella affigens gen. nov., sp. nov., a gammaproteobacterium isolated from sandy soil near a stream.</title>
        <authorList>
            <person name="Ko Y."/>
            <person name="Kim J.-H."/>
        </authorList>
    </citation>
    <scope>NUCLEOTIDE SEQUENCE [LARGE SCALE GENOMIC DNA]</scope>
    <source>
        <strain evidence="2 3">D13</strain>
    </source>
</reference>
<dbReference type="RefSeq" id="WP_106890237.1">
    <property type="nucleotide sequence ID" value="NZ_CP027860.1"/>
</dbReference>
<dbReference type="PANTHER" id="PTHR38664:SF1">
    <property type="entry name" value="SLR0058 PROTEIN"/>
    <property type="match status" value="1"/>
</dbReference>
<dbReference type="NCBIfam" id="TIGR01837">
    <property type="entry name" value="PHA_granule_1"/>
    <property type="match status" value="1"/>
</dbReference>
<evidence type="ECO:0000256" key="1">
    <source>
        <dbReference type="SAM" id="MobiDB-lite"/>
    </source>
</evidence>
<dbReference type="InterPro" id="IPR008769">
    <property type="entry name" value="PhaF_PhaI"/>
</dbReference>
<sequence>MSKFKSKGKAKSAPAAEAVSDKAQNLVESAQQIWMAGMGAFSRAQEQGTKLFEALVKEGVSLEQKTRKFATGKVDNVRDVVENKVEQVKERATDSWEKLEGIFETRVSRVLGKLGVPGRAEMEALIARVEELNKAVHKMNKPQAATSKRSTKAAAAAVVEAVAEAAAEAPKAVKRTAKRAVSKAKKALA</sequence>
<evidence type="ECO:0000313" key="2">
    <source>
        <dbReference type="EMBL" id="AVP96308.1"/>
    </source>
</evidence>
<reference evidence="2 3" key="2">
    <citation type="submission" date="2018-03" db="EMBL/GenBank/DDBJ databases">
        <authorList>
            <person name="Keele B.F."/>
        </authorList>
    </citation>
    <scope>NUCLEOTIDE SEQUENCE [LARGE SCALE GENOMIC DNA]</scope>
    <source>
        <strain evidence="2 3">D13</strain>
    </source>
</reference>
<dbReference type="Proteomes" id="UP000241074">
    <property type="component" value="Chromosome"/>
</dbReference>
<feature type="compositionally biased region" description="Basic residues" evidence="1">
    <location>
        <begin position="1"/>
        <end position="10"/>
    </location>
</feature>
<name>A0A2P1PN97_9GAMM</name>